<sequence length="862" mass="97252">MSDELGAELAGRVRSRPLRIAFLVEPNEHADLMLDGIFAECYSRWGGRFSLIVPCADGQIVAGYWQWLEAFDPDIVYSYVDLDAEAVLEIHERLVPGDYIFHRLGDKPRLDLFGFRPQYPAALSSLSTVFRLARHSPLVAGPKIKIIDSWHTERPSRFLTDNFGTYHTSAATGVYPNDARSTAGLLTIVSDEHYEKHGYGVPRDLDRVASEDMAFLEFVGRRVTSLSMLSSLYATRLEIRDYRWSDAFNLVIGDSFEDRLMFWNARLLIPAWLDNDLCCFRMTLDQLKDEDMLNQLVQLLNTRNHVNGGGGGQSQLRVRSASHTIDELSEVLELLLAAKAWSAHGPAEVISGGHVIPSDDSLKQARELAQYSDGFRFGEWHAFRWTPPIAHPPAKEPEHLRDAPSGQVFTLGLWALDLSFEYERDKPRLAQDNVWMLPKRWRMADAFGAKFVTKGFAQNNPSPMHRTSRHGNLTIFAGFNRELESITVPNIGQAFRSAMCLDSAARRVGPGDPPWPQKKTAWMKASNESPHLTGILGMTGGLAGAKSLLLHPFLQDVFASLGGAPNLADADIKATANALAKRAKGRPVFDLQQESERETLAALIVKAAQSIKAPRMHLSLDYLQKCWKVHRERYWAEHPLPKSDIEEDEIDWDAMEQQTIDDRLAEMRTRRMLFQGYPWSCDTCQHRNWTDFQALSPTLVCDVCRTETELPVGIPWYFRPNEFLIESLRSRSVLSLVWLLSALCDRASSSFMWLGPTCFGYSPDSRNSDVEADLLAVVDGEAILCEVKSAWRSLRATHIEGFVHLAKRLRPDRAILAVMEKGSRLDEEMRAAEADLKASGIQFELLTLENYSVEDDPYLLGR</sequence>
<dbReference type="Proteomes" id="UP000325565">
    <property type="component" value="Unassembled WGS sequence"/>
</dbReference>
<reference evidence="1 2" key="1">
    <citation type="submission" date="2019-09" db="EMBL/GenBank/DDBJ databases">
        <authorList>
            <person name="Chandra G."/>
            <person name="Truman W A."/>
        </authorList>
    </citation>
    <scope>NUCLEOTIDE SEQUENCE [LARGE SCALE GENOMIC DNA]</scope>
    <source>
        <strain evidence="1">PS922</strain>
    </source>
</reference>
<evidence type="ECO:0000313" key="2">
    <source>
        <dbReference type="Proteomes" id="UP000325565"/>
    </source>
</evidence>
<dbReference type="EMBL" id="CABVJB010000001">
    <property type="protein sequence ID" value="VVP71072.1"/>
    <property type="molecule type" value="Genomic_DNA"/>
</dbReference>
<dbReference type="AlphaFoldDB" id="A0A5E7R996"/>
<protein>
    <submittedName>
        <fullName evidence="1">Uncharacterized protein</fullName>
    </submittedName>
</protein>
<name>A0A5E7R996_PSEFL</name>
<dbReference type="RefSeq" id="WP_154862778.1">
    <property type="nucleotide sequence ID" value="NZ_CABVJB010000001.1"/>
</dbReference>
<organism evidence="1 2">
    <name type="scientific">Pseudomonas fluorescens</name>
    <dbReference type="NCBI Taxonomy" id="294"/>
    <lineage>
        <taxon>Bacteria</taxon>
        <taxon>Pseudomonadati</taxon>
        <taxon>Pseudomonadota</taxon>
        <taxon>Gammaproteobacteria</taxon>
        <taxon>Pseudomonadales</taxon>
        <taxon>Pseudomonadaceae</taxon>
        <taxon>Pseudomonas</taxon>
    </lineage>
</organism>
<accession>A0A5E7R996</accession>
<gene>
    <name evidence="1" type="ORF">PS922_00805</name>
</gene>
<evidence type="ECO:0000313" key="1">
    <source>
        <dbReference type="EMBL" id="VVP71072.1"/>
    </source>
</evidence>
<proteinExistence type="predicted"/>